<feature type="compositionally biased region" description="Low complexity" evidence="6">
    <location>
        <begin position="365"/>
        <end position="401"/>
    </location>
</feature>
<dbReference type="InterPro" id="IPR009057">
    <property type="entry name" value="Homeodomain-like_sf"/>
</dbReference>
<feature type="non-terminal residue" evidence="8">
    <location>
        <position position="472"/>
    </location>
</feature>
<dbReference type="InterPro" id="IPR013083">
    <property type="entry name" value="Znf_RING/FYVE/PHD"/>
</dbReference>
<feature type="region of interest" description="Disordered" evidence="6">
    <location>
        <begin position="285"/>
        <end position="332"/>
    </location>
</feature>
<dbReference type="InterPro" id="IPR001965">
    <property type="entry name" value="Znf_PHD"/>
</dbReference>
<protein>
    <recommendedName>
        <fullName evidence="7">PHD-type domain-containing protein</fullName>
    </recommendedName>
</protein>
<keyword evidence="3 5" id="KW-0863">Zinc-finger</keyword>
<keyword evidence="4" id="KW-0862">Zinc</keyword>
<dbReference type="GO" id="GO:0003677">
    <property type="term" value="F:DNA binding"/>
    <property type="evidence" value="ECO:0007669"/>
    <property type="project" value="InterPro"/>
</dbReference>
<dbReference type="GO" id="GO:0005634">
    <property type="term" value="C:nucleus"/>
    <property type="evidence" value="ECO:0007669"/>
    <property type="project" value="UniProtKB-SubCell"/>
</dbReference>
<dbReference type="Gene3D" id="1.10.10.60">
    <property type="entry name" value="Homeodomain-like"/>
    <property type="match status" value="1"/>
</dbReference>
<dbReference type="PROSITE" id="PS50016">
    <property type="entry name" value="ZF_PHD_2"/>
    <property type="match status" value="1"/>
</dbReference>
<dbReference type="SUPFAM" id="SSF46689">
    <property type="entry name" value="Homeodomain-like"/>
    <property type="match status" value="1"/>
</dbReference>
<feature type="compositionally biased region" description="Basic and acidic residues" evidence="6">
    <location>
        <begin position="404"/>
        <end position="414"/>
    </location>
</feature>
<evidence type="ECO:0000256" key="2">
    <source>
        <dbReference type="ARBA" id="ARBA00022723"/>
    </source>
</evidence>
<feature type="compositionally biased region" description="Polar residues" evidence="6">
    <location>
        <begin position="285"/>
        <end position="294"/>
    </location>
</feature>
<dbReference type="AlphaFoldDB" id="A0AAV8ZKW2"/>
<dbReference type="InterPro" id="IPR019787">
    <property type="entry name" value="Znf_PHD-finger"/>
</dbReference>
<evidence type="ECO:0000313" key="8">
    <source>
        <dbReference type="EMBL" id="KAJ8965827.1"/>
    </source>
</evidence>
<evidence type="ECO:0000256" key="5">
    <source>
        <dbReference type="PROSITE-ProRule" id="PRU00146"/>
    </source>
</evidence>
<evidence type="ECO:0000256" key="3">
    <source>
        <dbReference type="ARBA" id="ARBA00022771"/>
    </source>
</evidence>
<gene>
    <name evidence="8" type="ORF">NQ314_003894</name>
</gene>
<evidence type="ECO:0000313" key="9">
    <source>
        <dbReference type="Proteomes" id="UP001162156"/>
    </source>
</evidence>
<feature type="region of interest" description="Disordered" evidence="6">
    <location>
        <begin position="348"/>
        <end position="414"/>
    </location>
</feature>
<dbReference type="Gene3D" id="3.30.40.10">
    <property type="entry name" value="Zinc/RING finger domain, C3HC4 (zinc finger)"/>
    <property type="match status" value="1"/>
</dbReference>
<evidence type="ECO:0000256" key="1">
    <source>
        <dbReference type="ARBA" id="ARBA00004123"/>
    </source>
</evidence>
<dbReference type="Proteomes" id="UP001162156">
    <property type="component" value="Unassembled WGS sequence"/>
</dbReference>
<dbReference type="Pfam" id="PF05225">
    <property type="entry name" value="HTH_psq"/>
    <property type="match status" value="1"/>
</dbReference>
<dbReference type="SUPFAM" id="SSF57903">
    <property type="entry name" value="FYVE/PHD zinc finger"/>
    <property type="match status" value="1"/>
</dbReference>
<dbReference type="GO" id="GO:0008270">
    <property type="term" value="F:zinc ion binding"/>
    <property type="evidence" value="ECO:0007669"/>
    <property type="project" value="UniProtKB-KW"/>
</dbReference>
<evidence type="ECO:0000256" key="4">
    <source>
        <dbReference type="ARBA" id="ARBA00022833"/>
    </source>
</evidence>
<name>A0AAV8ZKW2_9CUCU</name>
<evidence type="ECO:0000256" key="6">
    <source>
        <dbReference type="SAM" id="MobiDB-lite"/>
    </source>
</evidence>
<dbReference type="InterPro" id="IPR007889">
    <property type="entry name" value="HTH_Psq"/>
</dbReference>
<dbReference type="InterPro" id="IPR011011">
    <property type="entry name" value="Znf_FYVE_PHD"/>
</dbReference>
<comment type="caution">
    <text evidence="8">The sequence shown here is derived from an EMBL/GenBank/DDBJ whole genome shotgun (WGS) entry which is preliminary data.</text>
</comment>
<organism evidence="8 9">
    <name type="scientific">Rhamnusium bicolor</name>
    <dbReference type="NCBI Taxonomy" id="1586634"/>
    <lineage>
        <taxon>Eukaryota</taxon>
        <taxon>Metazoa</taxon>
        <taxon>Ecdysozoa</taxon>
        <taxon>Arthropoda</taxon>
        <taxon>Hexapoda</taxon>
        <taxon>Insecta</taxon>
        <taxon>Pterygota</taxon>
        <taxon>Neoptera</taxon>
        <taxon>Endopterygota</taxon>
        <taxon>Coleoptera</taxon>
        <taxon>Polyphaga</taxon>
        <taxon>Cucujiformia</taxon>
        <taxon>Chrysomeloidea</taxon>
        <taxon>Cerambycidae</taxon>
        <taxon>Lepturinae</taxon>
        <taxon>Rhagiini</taxon>
        <taxon>Rhamnusium</taxon>
    </lineage>
</organism>
<evidence type="ECO:0000259" key="7">
    <source>
        <dbReference type="PROSITE" id="PS50016"/>
    </source>
</evidence>
<accession>A0AAV8ZKW2</accession>
<keyword evidence="2" id="KW-0479">Metal-binding</keyword>
<dbReference type="SMART" id="SM00249">
    <property type="entry name" value="PHD"/>
    <property type="match status" value="1"/>
</dbReference>
<comment type="subcellular location">
    <subcellularLocation>
        <location evidence="1">Nucleus</location>
    </subcellularLocation>
</comment>
<reference evidence="8" key="1">
    <citation type="journal article" date="2023" name="Insect Mol. Biol.">
        <title>Genome sequencing provides insights into the evolution of gene families encoding plant cell wall-degrading enzymes in longhorned beetles.</title>
        <authorList>
            <person name="Shin N.R."/>
            <person name="Okamura Y."/>
            <person name="Kirsch R."/>
            <person name="Pauchet Y."/>
        </authorList>
    </citation>
    <scope>NUCLEOTIDE SEQUENCE</scope>
    <source>
        <strain evidence="8">RBIC_L_NR</strain>
    </source>
</reference>
<dbReference type="EMBL" id="JANEYF010001151">
    <property type="protein sequence ID" value="KAJ8965827.1"/>
    <property type="molecule type" value="Genomic_DNA"/>
</dbReference>
<proteinExistence type="predicted"/>
<sequence length="472" mass="53254">MSGRGRNRGLRSKWSEQTLKNAVAAVVAGRMSRQAASRTFSIPRRTLSRYVDNNRINKSTMGRRTTLTVEQEEELSSRIVRLAEVGYPLTSRTIRRYESGTCPEVKQFIVNDYLEKLKEVLLELDLMNSPERIYNVDKKGCRLSLHHQQSVLARKGAKRVHLVAPEHGENVTIDTMAMLGNTTHELEPMDKSVFRSSEHHWDDQVLQYWTKYKDRAITKQRFGEIFSVVWDKSLTPANIKAGFAATGIFPFNSEAIPEVAFAPSVVTQAEEQPREEPIVKPTINERLTSPTAGPSNIRKLKITTTDYSSDSTDDNSEEERIPFLDDSNDDNESMNLLTNQLWKCWRPQKKMSSGGKGNSFNTNMKATTTPKATTAPKATATSKVTTTPKITTTPKATSPKATTKKNDSKNGKQKADNENWFCAFCQLNEIGDMRLCSVCARYIHEDCVGLTKADKGIFICPLCEEIMYRSKY</sequence>
<feature type="domain" description="PHD-type" evidence="7">
    <location>
        <begin position="419"/>
        <end position="466"/>
    </location>
</feature>
<keyword evidence="9" id="KW-1185">Reference proteome</keyword>